<keyword evidence="1" id="KW-1133">Transmembrane helix</keyword>
<evidence type="ECO:0000256" key="1">
    <source>
        <dbReference type="SAM" id="Phobius"/>
    </source>
</evidence>
<gene>
    <name evidence="2" type="ORF">ETAA8_38140</name>
</gene>
<feature type="transmembrane region" description="Helical" evidence="1">
    <location>
        <begin position="113"/>
        <end position="136"/>
    </location>
</feature>
<keyword evidence="1" id="KW-0812">Transmembrane</keyword>
<dbReference type="EMBL" id="CP036274">
    <property type="protein sequence ID" value="QDU28709.1"/>
    <property type="molecule type" value="Genomic_DNA"/>
</dbReference>
<protein>
    <recommendedName>
        <fullName evidence="4">ATP synthase protein I</fullName>
    </recommendedName>
</protein>
<dbReference type="RefSeq" id="WP_145091441.1">
    <property type="nucleotide sequence ID" value="NZ_CP036274.1"/>
</dbReference>
<dbReference type="KEGG" id="aagg:ETAA8_38140"/>
<keyword evidence="3" id="KW-1185">Reference proteome</keyword>
<dbReference type="AlphaFoldDB" id="A0A517YER4"/>
<evidence type="ECO:0000313" key="2">
    <source>
        <dbReference type="EMBL" id="QDU28709.1"/>
    </source>
</evidence>
<feature type="transmembrane region" description="Helical" evidence="1">
    <location>
        <begin position="79"/>
        <end position="101"/>
    </location>
</feature>
<dbReference type="Proteomes" id="UP000315017">
    <property type="component" value="Chromosome"/>
</dbReference>
<proteinExistence type="predicted"/>
<reference evidence="2 3" key="1">
    <citation type="submission" date="2019-02" db="EMBL/GenBank/DDBJ databases">
        <title>Deep-cultivation of Planctomycetes and their phenomic and genomic characterization uncovers novel biology.</title>
        <authorList>
            <person name="Wiegand S."/>
            <person name="Jogler M."/>
            <person name="Boedeker C."/>
            <person name="Pinto D."/>
            <person name="Vollmers J."/>
            <person name="Rivas-Marin E."/>
            <person name="Kohn T."/>
            <person name="Peeters S.H."/>
            <person name="Heuer A."/>
            <person name="Rast P."/>
            <person name="Oberbeckmann S."/>
            <person name="Bunk B."/>
            <person name="Jeske O."/>
            <person name="Meyerdierks A."/>
            <person name="Storesund J.E."/>
            <person name="Kallscheuer N."/>
            <person name="Luecker S."/>
            <person name="Lage O.M."/>
            <person name="Pohl T."/>
            <person name="Merkel B.J."/>
            <person name="Hornburger P."/>
            <person name="Mueller R.-W."/>
            <person name="Bruemmer F."/>
            <person name="Labrenz M."/>
            <person name="Spormann A.M."/>
            <person name="Op den Camp H."/>
            <person name="Overmann J."/>
            <person name="Amann R."/>
            <person name="Jetten M.S.M."/>
            <person name="Mascher T."/>
            <person name="Medema M.H."/>
            <person name="Devos D.P."/>
            <person name="Kaster A.-K."/>
            <person name="Ovreas L."/>
            <person name="Rohde M."/>
            <person name="Galperin M.Y."/>
            <person name="Jogler C."/>
        </authorList>
    </citation>
    <scope>NUCLEOTIDE SEQUENCE [LARGE SCALE GENOMIC DNA]</scope>
    <source>
        <strain evidence="2 3">ETA_A8</strain>
    </source>
</reference>
<accession>A0A517YER4</accession>
<name>A0A517YER4_9BACT</name>
<feature type="transmembrane region" description="Helical" evidence="1">
    <location>
        <begin position="49"/>
        <end position="72"/>
    </location>
</feature>
<evidence type="ECO:0008006" key="4">
    <source>
        <dbReference type="Google" id="ProtNLM"/>
    </source>
</evidence>
<organism evidence="2 3">
    <name type="scientific">Anatilimnocola aggregata</name>
    <dbReference type="NCBI Taxonomy" id="2528021"/>
    <lineage>
        <taxon>Bacteria</taxon>
        <taxon>Pseudomonadati</taxon>
        <taxon>Planctomycetota</taxon>
        <taxon>Planctomycetia</taxon>
        <taxon>Pirellulales</taxon>
        <taxon>Pirellulaceae</taxon>
        <taxon>Anatilimnocola</taxon>
    </lineage>
</organism>
<sequence length="164" mass="17222">MTQAREAAAQPVSLLRGWVSACAIFSGFVILALAGSLFIAWLLGGNRFFSGAAVGWALCWGAAFFSLILVLLGKQLGQGLGAVLFAMMFRMILPLAAAMYLVNQSPFWVDAFLLPFLLGNYFLALFAETGLAVHLLGGTSPLVKKPLAPAGDATASELAGKLTP</sequence>
<evidence type="ECO:0000313" key="3">
    <source>
        <dbReference type="Proteomes" id="UP000315017"/>
    </source>
</evidence>
<keyword evidence="1" id="KW-0472">Membrane</keyword>
<feature type="transmembrane region" description="Helical" evidence="1">
    <location>
        <begin position="21"/>
        <end position="43"/>
    </location>
</feature>